<gene>
    <name evidence="13" type="ORF">H8D96_11350</name>
</gene>
<dbReference type="EC" id="2.7.7.87" evidence="3"/>
<evidence type="ECO:0000256" key="3">
    <source>
        <dbReference type="ARBA" id="ARBA00012584"/>
    </source>
</evidence>
<dbReference type="GO" id="GO:0005524">
    <property type="term" value="F:ATP binding"/>
    <property type="evidence" value="ECO:0007669"/>
    <property type="project" value="UniProtKB-KW"/>
</dbReference>
<dbReference type="EMBL" id="JACNIG010000227">
    <property type="protein sequence ID" value="MBC8432503.1"/>
    <property type="molecule type" value="Genomic_DNA"/>
</dbReference>
<organism evidence="13 14">
    <name type="scientific">Candidatus Desulfatibia vada</name>
    <dbReference type="NCBI Taxonomy" id="2841696"/>
    <lineage>
        <taxon>Bacteria</taxon>
        <taxon>Pseudomonadati</taxon>
        <taxon>Thermodesulfobacteriota</taxon>
        <taxon>Desulfobacteria</taxon>
        <taxon>Desulfobacterales</taxon>
        <taxon>Desulfobacterales incertae sedis</taxon>
        <taxon>Candidatus Desulfatibia</taxon>
    </lineage>
</organism>
<dbReference type="GO" id="GO:0061710">
    <property type="term" value="F:L-threonylcarbamoyladenylate synthase"/>
    <property type="evidence" value="ECO:0007669"/>
    <property type="project" value="UniProtKB-EC"/>
</dbReference>
<evidence type="ECO:0000256" key="5">
    <source>
        <dbReference type="ARBA" id="ARBA00022679"/>
    </source>
</evidence>
<evidence type="ECO:0000256" key="8">
    <source>
        <dbReference type="ARBA" id="ARBA00022741"/>
    </source>
</evidence>
<evidence type="ECO:0000313" key="14">
    <source>
        <dbReference type="Proteomes" id="UP000605201"/>
    </source>
</evidence>
<keyword evidence="8" id="KW-0547">Nucleotide-binding</keyword>
<dbReference type="InterPro" id="IPR017945">
    <property type="entry name" value="DHBP_synth_RibB-like_a/b_dom"/>
</dbReference>
<dbReference type="Proteomes" id="UP000605201">
    <property type="component" value="Unassembled WGS sequence"/>
</dbReference>
<evidence type="ECO:0000256" key="6">
    <source>
        <dbReference type="ARBA" id="ARBA00022694"/>
    </source>
</evidence>
<dbReference type="SUPFAM" id="SSF55821">
    <property type="entry name" value="YrdC/RibB"/>
    <property type="match status" value="1"/>
</dbReference>
<dbReference type="NCBIfam" id="TIGR00057">
    <property type="entry name" value="L-threonylcarbamoyladenylate synthase"/>
    <property type="match status" value="1"/>
</dbReference>
<name>A0A8J6TQL9_9BACT</name>
<evidence type="ECO:0000256" key="1">
    <source>
        <dbReference type="ARBA" id="ARBA00004496"/>
    </source>
</evidence>
<comment type="similarity">
    <text evidence="2">Belongs to the SUA5 family.</text>
</comment>
<evidence type="ECO:0000313" key="13">
    <source>
        <dbReference type="EMBL" id="MBC8432503.1"/>
    </source>
</evidence>
<evidence type="ECO:0000256" key="11">
    <source>
        <dbReference type="ARBA" id="ARBA00048366"/>
    </source>
</evidence>
<keyword evidence="4" id="KW-0963">Cytoplasm</keyword>
<dbReference type="AlphaFoldDB" id="A0A8J6TQL9"/>
<dbReference type="Pfam" id="PF01300">
    <property type="entry name" value="Sua5_yciO_yrdC"/>
    <property type="match status" value="1"/>
</dbReference>
<evidence type="ECO:0000256" key="10">
    <source>
        <dbReference type="ARBA" id="ARBA00029774"/>
    </source>
</evidence>
<proteinExistence type="inferred from homology"/>
<protein>
    <recommendedName>
        <fullName evidence="10">L-threonylcarbamoyladenylate synthase</fullName>
        <ecNumber evidence="3">2.7.7.87</ecNumber>
    </recommendedName>
    <alternativeName>
        <fullName evidence="10">L-threonylcarbamoyladenylate synthase</fullName>
    </alternativeName>
</protein>
<keyword evidence="5" id="KW-0808">Transferase</keyword>
<comment type="catalytic activity">
    <reaction evidence="11">
        <text>L-threonine + hydrogencarbonate + ATP = L-threonylcarbamoyladenylate + diphosphate + H2O</text>
        <dbReference type="Rhea" id="RHEA:36407"/>
        <dbReference type="ChEBI" id="CHEBI:15377"/>
        <dbReference type="ChEBI" id="CHEBI:17544"/>
        <dbReference type="ChEBI" id="CHEBI:30616"/>
        <dbReference type="ChEBI" id="CHEBI:33019"/>
        <dbReference type="ChEBI" id="CHEBI:57926"/>
        <dbReference type="ChEBI" id="CHEBI:73682"/>
        <dbReference type="EC" id="2.7.7.87"/>
    </reaction>
</comment>
<keyword evidence="6" id="KW-0819">tRNA processing</keyword>
<dbReference type="GO" id="GO:0006450">
    <property type="term" value="P:regulation of translational fidelity"/>
    <property type="evidence" value="ECO:0007669"/>
    <property type="project" value="TreeGrafter"/>
</dbReference>
<dbReference type="GO" id="GO:0008033">
    <property type="term" value="P:tRNA processing"/>
    <property type="evidence" value="ECO:0007669"/>
    <property type="project" value="UniProtKB-KW"/>
</dbReference>
<dbReference type="InterPro" id="IPR050156">
    <property type="entry name" value="TC-AMP_synthase_SUA5"/>
</dbReference>
<dbReference type="PROSITE" id="PS51163">
    <property type="entry name" value="YRDC"/>
    <property type="match status" value="1"/>
</dbReference>
<reference evidence="13 14" key="1">
    <citation type="submission" date="2020-08" db="EMBL/GenBank/DDBJ databases">
        <title>Bridging the membrane lipid divide: bacteria of the FCB group superphylum have the potential to synthesize archaeal ether lipids.</title>
        <authorList>
            <person name="Villanueva L."/>
            <person name="Von Meijenfeldt F.A.B."/>
            <person name="Westbye A.B."/>
            <person name="Yadav S."/>
            <person name="Hopmans E.C."/>
            <person name="Dutilh B.E."/>
            <person name="Sinninghe Damste J.S."/>
        </authorList>
    </citation>
    <scope>NUCLEOTIDE SEQUENCE [LARGE SCALE GENOMIC DNA]</scope>
    <source>
        <strain evidence="13">NIOZ-UU17</strain>
    </source>
</reference>
<dbReference type="PANTHER" id="PTHR17490:SF16">
    <property type="entry name" value="THREONYLCARBAMOYL-AMP SYNTHASE"/>
    <property type="match status" value="1"/>
</dbReference>
<dbReference type="GO" id="GO:0005737">
    <property type="term" value="C:cytoplasm"/>
    <property type="evidence" value="ECO:0007669"/>
    <property type="project" value="UniProtKB-SubCell"/>
</dbReference>
<evidence type="ECO:0000259" key="12">
    <source>
        <dbReference type="PROSITE" id="PS51163"/>
    </source>
</evidence>
<evidence type="ECO:0000256" key="2">
    <source>
        <dbReference type="ARBA" id="ARBA00007663"/>
    </source>
</evidence>
<evidence type="ECO:0000256" key="9">
    <source>
        <dbReference type="ARBA" id="ARBA00022840"/>
    </source>
</evidence>
<evidence type="ECO:0000256" key="4">
    <source>
        <dbReference type="ARBA" id="ARBA00022490"/>
    </source>
</evidence>
<evidence type="ECO:0000256" key="7">
    <source>
        <dbReference type="ARBA" id="ARBA00022695"/>
    </source>
</evidence>
<dbReference type="GO" id="GO:0003725">
    <property type="term" value="F:double-stranded RNA binding"/>
    <property type="evidence" value="ECO:0007669"/>
    <property type="project" value="InterPro"/>
</dbReference>
<sequence>MRYLSKIIKVSPSNPRPDLISEAARVIKNGGIVLFPTRYLYGLGADALNSEAVDRVFAIKQRPYDKPLSVLINHQDDLSWLVRNVPQAAVKIMESFWPGDITIVFEAHATLPRNLTAGSGKIGVRLPQHPVAVALTNAVQVPITATSANLTGRGGCSRVTDLDPLVADKLDLMLDAGPLEGGTGSTVIDVTVDVPKILREGAVPAKDIFAILD</sequence>
<feature type="domain" description="YrdC-like" evidence="12">
    <location>
        <begin position="17"/>
        <end position="203"/>
    </location>
</feature>
<dbReference type="Gene3D" id="3.90.870.10">
    <property type="entry name" value="DHBP synthase"/>
    <property type="match status" value="1"/>
</dbReference>
<keyword evidence="9" id="KW-0067">ATP-binding</keyword>
<dbReference type="PANTHER" id="PTHR17490">
    <property type="entry name" value="SUA5"/>
    <property type="match status" value="1"/>
</dbReference>
<keyword evidence="7" id="KW-0548">Nucleotidyltransferase</keyword>
<dbReference type="GO" id="GO:0000049">
    <property type="term" value="F:tRNA binding"/>
    <property type="evidence" value="ECO:0007669"/>
    <property type="project" value="TreeGrafter"/>
</dbReference>
<dbReference type="InterPro" id="IPR006070">
    <property type="entry name" value="Sua5-like_dom"/>
</dbReference>
<comment type="caution">
    <text evidence="13">The sequence shown here is derived from an EMBL/GenBank/DDBJ whole genome shotgun (WGS) entry which is preliminary data.</text>
</comment>
<comment type="subcellular location">
    <subcellularLocation>
        <location evidence="1">Cytoplasm</location>
    </subcellularLocation>
</comment>
<accession>A0A8J6TQL9</accession>